<comment type="pathway">
    <text evidence="5">Metabolic intermediate biosynthesis; acetyl-CoA biosynthesis; acetyl-CoA from acetate: step 1/2.</text>
</comment>
<dbReference type="Pfam" id="PF00871">
    <property type="entry name" value="Acetate_kinase"/>
    <property type="match status" value="1"/>
</dbReference>
<dbReference type="GO" id="GO:0008776">
    <property type="term" value="F:acetate kinase activity"/>
    <property type="evidence" value="ECO:0007669"/>
    <property type="project" value="UniProtKB-UniRule"/>
</dbReference>
<comment type="cofactor">
    <cofactor evidence="5">
        <name>Mg(2+)</name>
        <dbReference type="ChEBI" id="CHEBI:18420"/>
    </cofactor>
</comment>
<feature type="binding site" evidence="5">
    <location>
        <position position="404"/>
    </location>
    <ligand>
        <name>Mg(2+)</name>
        <dbReference type="ChEBI" id="CHEBI:18420"/>
    </ligand>
</feature>
<dbReference type="PIRSF" id="PIRSF000722">
    <property type="entry name" value="Acetate_prop_kin"/>
    <property type="match status" value="1"/>
</dbReference>
<dbReference type="InterPro" id="IPR000890">
    <property type="entry name" value="Aliphatic_acid_kin_short-chain"/>
</dbReference>
<dbReference type="PANTHER" id="PTHR21060:SF15">
    <property type="entry name" value="ACETATE KINASE-RELATED"/>
    <property type="match status" value="1"/>
</dbReference>
<dbReference type="EC" id="2.7.2.1" evidence="5"/>
<dbReference type="PROSITE" id="PS01076">
    <property type="entry name" value="ACETATE_KINASE_2"/>
    <property type="match status" value="1"/>
</dbReference>
<comment type="catalytic activity">
    <reaction evidence="5">
        <text>acetate + ATP = acetyl phosphate + ADP</text>
        <dbReference type="Rhea" id="RHEA:11352"/>
        <dbReference type="ChEBI" id="CHEBI:22191"/>
        <dbReference type="ChEBI" id="CHEBI:30089"/>
        <dbReference type="ChEBI" id="CHEBI:30616"/>
        <dbReference type="ChEBI" id="CHEBI:456216"/>
        <dbReference type="EC" id="2.7.2.1"/>
    </reaction>
</comment>
<sequence>MPNKIILAINAGSSSVKVSVYSYEAGQTSDPKELAAIQVSGLTAPLATLKYDRGDEHIKGQELSDVKGQEGAFDYIIRRLTSDPGLDVLNHPDDIEFACHRVVHGGDYDRPTRIDRDTYHHLEKLSDLAPLHNAGALTIVRAVHKKCPKASNVAFFDSAFHATIPKAARTYAINQDIAERNKLRKYGFHGLSYAFITRSVASHLNKAPEQTNIIALHLGSGASACVIKNGKSMDNSMGLTPLAGLPGATRSGDVDPSLIFHFTHDAGKLSPSSTKDMNITQAEEILNKKSGWQAITGTTDFGTILKKAAEGDEKCQLAFDILVDRLCGYVGSYYVKLEGKVDAVVFAGGIGEKGAQLRKAVMEKARCLGFELDEGRNEKPGDGVVVDVGSKGSRQRVLVCQTDEQVEMATQCAKGADELRRPSSS</sequence>
<feature type="active site" description="Proton donor/acceptor" evidence="5">
    <location>
        <position position="157"/>
    </location>
</feature>
<comment type="similarity">
    <text evidence="5">Belongs to the acetokinase family.</text>
</comment>
<keyword evidence="1 5" id="KW-0808">Transferase</keyword>
<evidence type="ECO:0000256" key="3">
    <source>
        <dbReference type="ARBA" id="ARBA00022777"/>
    </source>
</evidence>
<dbReference type="NCBIfam" id="TIGR00016">
    <property type="entry name" value="ackA"/>
    <property type="match status" value="1"/>
</dbReference>
<feature type="site" description="Transition state stabilizer" evidence="5">
    <location>
        <position position="250"/>
    </location>
</feature>
<evidence type="ECO:0000256" key="1">
    <source>
        <dbReference type="ARBA" id="ARBA00022679"/>
    </source>
</evidence>
<keyword evidence="5" id="KW-0479">Metal-binding</keyword>
<dbReference type="RefSeq" id="XP_047762568.1">
    <property type="nucleotide sequence ID" value="XM_047904984.1"/>
</dbReference>
<evidence type="ECO:0000313" key="6">
    <source>
        <dbReference type="EMBL" id="UJO18202.1"/>
    </source>
</evidence>
<dbReference type="OMA" id="HKYVSQR"/>
<dbReference type="AlphaFoldDB" id="A0A9Q8LIN4"/>
<evidence type="ECO:0000256" key="4">
    <source>
        <dbReference type="ARBA" id="ARBA00022840"/>
    </source>
</evidence>
<feature type="binding site" evidence="5">
    <location>
        <position position="17"/>
    </location>
    <ligand>
        <name>ATP</name>
        <dbReference type="ChEBI" id="CHEBI:30616"/>
    </ligand>
</feature>
<feature type="binding site" evidence="5">
    <location>
        <position position="101"/>
    </location>
    <ligand>
        <name>substrate</name>
    </ligand>
</feature>
<keyword evidence="2 5" id="KW-0547">Nucleotide-binding</keyword>
<dbReference type="GO" id="GO:0000287">
    <property type="term" value="F:magnesium ion binding"/>
    <property type="evidence" value="ECO:0007669"/>
    <property type="project" value="UniProtKB-UniRule"/>
</dbReference>
<evidence type="ECO:0000256" key="2">
    <source>
        <dbReference type="ARBA" id="ARBA00022741"/>
    </source>
</evidence>
<gene>
    <name evidence="6" type="ORF">CLAFUR5_05836</name>
</gene>
<dbReference type="GO" id="GO:0005524">
    <property type="term" value="F:ATP binding"/>
    <property type="evidence" value="ECO:0007669"/>
    <property type="project" value="UniProtKB-KW"/>
</dbReference>
<protein>
    <recommendedName>
        <fullName evidence="5">Probable acetate kinase</fullName>
        <ecNumber evidence="5">2.7.2.1</ecNumber>
    </recommendedName>
    <alternativeName>
        <fullName evidence="5">Acetokinase</fullName>
    </alternativeName>
</protein>
<organism evidence="6 7">
    <name type="scientific">Passalora fulva</name>
    <name type="common">Tomato leaf mold</name>
    <name type="synonym">Cladosporium fulvum</name>
    <dbReference type="NCBI Taxonomy" id="5499"/>
    <lineage>
        <taxon>Eukaryota</taxon>
        <taxon>Fungi</taxon>
        <taxon>Dikarya</taxon>
        <taxon>Ascomycota</taxon>
        <taxon>Pezizomycotina</taxon>
        <taxon>Dothideomycetes</taxon>
        <taxon>Dothideomycetidae</taxon>
        <taxon>Mycosphaerellales</taxon>
        <taxon>Mycosphaerellaceae</taxon>
        <taxon>Fulvia</taxon>
    </lineage>
</organism>
<dbReference type="KEGG" id="ffu:CLAFUR5_05836"/>
<name>A0A9Q8LIN4_PASFU</name>
<dbReference type="PANTHER" id="PTHR21060">
    <property type="entry name" value="ACETATE KINASE"/>
    <property type="match status" value="1"/>
</dbReference>
<dbReference type="PRINTS" id="PR00471">
    <property type="entry name" value="ACETATEKNASE"/>
</dbReference>
<dbReference type="EMBL" id="CP090167">
    <property type="protein sequence ID" value="UJO18202.1"/>
    <property type="molecule type" value="Genomic_DNA"/>
</dbReference>
<dbReference type="Gene3D" id="3.30.420.40">
    <property type="match status" value="2"/>
</dbReference>
<dbReference type="OrthoDB" id="67445at2759"/>
<dbReference type="GO" id="GO:0006085">
    <property type="term" value="P:acetyl-CoA biosynthetic process"/>
    <property type="evidence" value="ECO:0007669"/>
    <property type="project" value="UniProtKB-UniRule"/>
</dbReference>
<keyword evidence="4 5" id="KW-0067">ATP-binding</keyword>
<dbReference type="InterPro" id="IPR004372">
    <property type="entry name" value="Ac/propionate_kinase"/>
</dbReference>
<dbReference type="GO" id="GO:0006083">
    <property type="term" value="P:acetate metabolic process"/>
    <property type="evidence" value="ECO:0007669"/>
    <property type="project" value="TreeGrafter"/>
</dbReference>
<feature type="site" description="Transition state stabilizer" evidence="5">
    <location>
        <position position="189"/>
    </location>
</feature>
<accession>A0A9Q8LIN4</accession>
<dbReference type="InterPro" id="IPR023865">
    <property type="entry name" value="Aliphatic_acid_kinase_CS"/>
</dbReference>
<reference evidence="6" key="2">
    <citation type="journal article" date="2022" name="Microb. Genom.">
        <title>A chromosome-scale genome assembly of the tomato pathogen Cladosporium fulvum reveals a compartmentalized genome architecture and the presence of a dispensable chromosome.</title>
        <authorList>
            <person name="Zaccaron A.Z."/>
            <person name="Chen L.H."/>
            <person name="Samaras A."/>
            <person name="Stergiopoulos I."/>
        </authorList>
    </citation>
    <scope>NUCLEOTIDE SEQUENCE</scope>
    <source>
        <strain evidence="6">Race5_Kim</strain>
    </source>
</reference>
<evidence type="ECO:0000256" key="5">
    <source>
        <dbReference type="HAMAP-Rule" id="MF_03131"/>
    </source>
</evidence>
<keyword evidence="3 5" id="KW-0418">Kinase</keyword>
<reference evidence="6" key="1">
    <citation type="submission" date="2021-12" db="EMBL/GenBank/DDBJ databases">
        <authorList>
            <person name="Zaccaron A."/>
            <person name="Stergiopoulos I."/>
        </authorList>
    </citation>
    <scope>NUCLEOTIDE SEQUENCE</scope>
    <source>
        <strain evidence="6">Race5_Kim</strain>
    </source>
</reference>
<dbReference type="SUPFAM" id="SSF53067">
    <property type="entry name" value="Actin-like ATPase domain"/>
    <property type="match status" value="2"/>
</dbReference>
<dbReference type="InterPro" id="IPR043129">
    <property type="entry name" value="ATPase_NBD"/>
</dbReference>
<dbReference type="HAMAP" id="MF_00020">
    <property type="entry name" value="Acetate_kinase"/>
    <property type="match status" value="1"/>
</dbReference>
<keyword evidence="5" id="KW-0460">Magnesium</keyword>
<comment type="caution">
    <text evidence="5">Lacks conserved residue(s) required for the propagation of feature annotation.</text>
</comment>
<dbReference type="Proteomes" id="UP000756132">
    <property type="component" value="Chromosome 5"/>
</dbReference>
<proteinExistence type="inferred from homology"/>
<dbReference type="GeneID" id="71985714"/>
<dbReference type="PROSITE" id="PS01075">
    <property type="entry name" value="ACETATE_KINASE_1"/>
    <property type="match status" value="1"/>
</dbReference>
<feature type="binding site" evidence="5">
    <location>
        <begin position="217"/>
        <end position="221"/>
    </location>
    <ligand>
        <name>ATP</name>
        <dbReference type="ChEBI" id="CHEBI:30616"/>
    </ligand>
</feature>
<feature type="binding site" evidence="5">
    <location>
        <position position="10"/>
    </location>
    <ligand>
        <name>Mg(2+)</name>
        <dbReference type="ChEBI" id="CHEBI:18420"/>
    </ligand>
</feature>
<evidence type="ECO:0000313" key="7">
    <source>
        <dbReference type="Proteomes" id="UP000756132"/>
    </source>
</evidence>
<keyword evidence="7" id="KW-1185">Reference proteome</keyword>